<comment type="caution">
    <text evidence="1">The sequence shown here is derived from an EMBL/GenBank/DDBJ whole genome shotgun (WGS) entry which is preliminary data.</text>
</comment>
<dbReference type="AlphaFoldDB" id="A0AAJ0HNR2"/>
<proteinExistence type="predicted"/>
<gene>
    <name evidence="1" type="ORF">B0T25DRAFT_432065</name>
</gene>
<sequence>GVASETAGHDLSEQLAQANKEITEQKLLIARLRNQKTELAASRTPSDPLVRTRVPEAEIVKDWHALKFLVKNFAVYFCHEDRRSEKTRQIWAASESSEILKRIHPDFLHFAAEKQSLVWLVEAAIWSLLMNMVFSDSNTNNGAQWAGIYARRLNQLSIVLFKGIQPADYERQKDFHHWKALTTGLISNLDRKITNREDAVVEITDELADFFEPFPATKDGDTVWGYMQEIVHKAITLDEVLCGQEAWYRLKYPPDMIESRADSKTVCYAEPNMAGDLEKRGMIPYIFVVSPLLHRSGGRRGESYGDGDTLD</sequence>
<protein>
    <submittedName>
        <fullName evidence="1">Uncharacterized protein</fullName>
    </submittedName>
</protein>
<name>A0AAJ0HNR2_9PEZI</name>
<dbReference type="EMBL" id="JAUIQD010000002">
    <property type="protein sequence ID" value="KAK3358674.1"/>
    <property type="molecule type" value="Genomic_DNA"/>
</dbReference>
<organism evidence="1 2">
    <name type="scientific">Lasiosphaeria hispida</name>
    <dbReference type="NCBI Taxonomy" id="260671"/>
    <lineage>
        <taxon>Eukaryota</taxon>
        <taxon>Fungi</taxon>
        <taxon>Dikarya</taxon>
        <taxon>Ascomycota</taxon>
        <taxon>Pezizomycotina</taxon>
        <taxon>Sordariomycetes</taxon>
        <taxon>Sordariomycetidae</taxon>
        <taxon>Sordariales</taxon>
        <taxon>Lasiosphaeriaceae</taxon>
        <taxon>Lasiosphaeria</taxon>
    </lineage>
</organism>
<feature type="non-terminal residue" evidence="1">
    <location>
        <position position="311"/>
    </location>
</feature>
<keyword evidence="2" id="KW-1185">Reference proteome</keyword>
<feature type="non-terminal residue" evidence="1">
    <location>
        <position position="1"/>
    </location>
</feature>
<dbReference type="Proteomes" id="UP001275084">
    <property type="component" value="Unassembled WGS sequence"/>
</dbReference>
<evidence type="ECO:0000313" key="2">
    <source>
        <dbReference type="Proteomes" id="UP001275084"/>
    </source>
</evidence>
<accession>A0AAJ0HNR2</accession>
<evidence type="ECO:0000313" key="1">
    <source>
        <dbReference type="EMBL" id="KAK3358674.1"/>
    </source>
</evidence>
<reference evidence="1" key="2">
    <citation type="submission" date="2023-06" db="EMBL/GenBank/DDBJ databases">
        <authorList>
            <consortium name="Lawrence Berkeley National Laboratory"/>
            <person name="Haridas S."/>
            <person name="Hensen N."/>
            <person name="Bonometti L."/>
            <person name="Westerberg I."/>
            <person name="Brannstrom I.O."/>
            <person name="Guillou S."/>
            <person name="Cros-Aarteil S."/>
            <person name="Calhoun S."/>
            <person name="Kuo A."/>
            <person name="Mondo S."/>
            <person name="Pangilinan J."/>
            <person name="Riley R."/>
            <person name="Labutti K."/>
            <person name="Andreopoulos B."/>
            <person name="Lipzen A."/>
            <person name="Chen C."/>
            <person name="Yanf M."/>
            <person name="Daum C."/>
            <person name="Ng V."/>
            <person name="Clum A."/>
            <person name="Steindorff A."/>
            <person name="Ohm R."/>
            <person name="Martin F."/>
            <person name="Silar P."/>
            <person name="Natvig D."/>
            <person name="Lalanne C."/>
            <person name="Gautier V."/>
            <person name="Ament-Velasquez S.L."/>
            <person name="Kruys A."/>
            <person name="Hutchinson M.I."/>
            <person name="Powell A.J."/>
            <person name="Barry K."/>
            <person name="Miller A.N."/>
            <person name="Grigoriev I.V."/>
            <person name="Debuchy R."/>
            <person name="Gladieux P."/>
            <person name="Thoren M.H."/>
            <person name="Johannesson H."/>
        </authorList>
    </citation>
    <scope>NUCLEOTIDE SEQUENCE</scope>
    <source>
        <strain evidence="1">CBS 955.72</strain>
    </source>
</reference>
<reference evidence="1" key="1">
    <citation type="journal article" date="2023" name="Mol. Phylogenet. Evol.">
        <title>Genome-scale phylogeny and comparative genomics of the fungal order Sordariales.</title>
        <authorList>
            <person name="Hensen N."/>
            <person name="Bonometti L."/>
            <person name="Westerberg I."/>
            <person name="Brannstrom I.O."/>
            <person name="Guillou S."/>
            <person name="Cros-Aarteil S."/>
            <person name="Calhoun S."/>
            <person name="Haridas S."/>
            <person name="Kuo A."/>
            <person name="Mondo S."/>
            <person name="Pangilinan J."/>
            <person name="Riley R."/>
            <person name="LaButti K."/>
            <person name="Andreopoulos B."/>
            <person name="Lipzen A."/>
            <person name="Chen C."/>
            <person name="Yan M."/>
            <person name="Daum C."/>
            <person name="Ng V."/>
            <person name="Clum A."/>
            <person name="Steindorff A."/>
            <person name="Ohm R.A."/>
            <person name="Martin F."/>
            <person name="Silar P."/>
            <person name="Natvig D.O."/>
            <person name="Lalanne C."/>
            <person name="Gautier V."/>
            <person name="Ament-Velasquez S.L."/>
            <person name="Kruys A."/>
            <person name="Hutchinson M.I."/>
            <person name="Powell A.J."/>
            <person name="Barry K."/>
            <person name="Miller A.N."/>
            <person name="Grigoriev I.V."/>
            <person name="Debuchy R."/>
            <person name="Gladieux P."/>
            <person name="Hiltunen Thoren M."/>
            <person name="Johannesson H."/>
        </authorList>
    </citation>
    <scope>NUCLEOTIDE SEQUENCE</scope>
    <source>
        <strain evidence="1">CBS 955.72</strain>
    </source>
</reference>